<evidence type="ECO:0008006" key="3">
    <source>
        <dbReference type="Google" id="ProtNLM"/>
    </source>
</evidence>
<organism evidence="1 2">
    <name type="scientific">Sinanodonta woodiana</name>
    <name type="common">Chinese pond mussel</name>
    <name type="synonym">Anodonta woodiana</name>
    <dbReference type="NCBI Taxonomy" id="1069815"/>
    <lineage>
        <taxon>Eukaryota</taxon>
        <taxon>Metazoa</taxon>
        <taxon>Spiralia</taxon>
        <taxon>Lophotrochozoa</taxon>
        <taxon>Mollusca</taxon>
        <taxon>Bivalvia</taxon>
        <taxon>Autobranchia</taxon>
        <taxon>Heteroconchia</taxon>
        <taxon>Palaeoheterodonta</taxon>
        <taxon>Unionida</taxon>
        <taxon>Unionoidea</taxon>
        <taxon>Unionidae</taxon>
        <taxon>Unioninae</taxon>
        <taxon>Sinanodonta</taxon>
    </lineage>
</organism>
<evidence type="ECO:0000313" key="2">
    <source>
        <dbReference type="Proteomes" id="UP001634394"/>
    </source>
</evidence>
<gene>
    <name evidence="1" type="ORF">ACJMK2_001190</name>
</gene>
<evidence type="ECO:0000313" key="1">
    <source>
        <dbReference type="EMBL" id="KAL3888830.1"/>
    </source>
</evidence>
<proteinExistence type="predicted"/>
<dbReference type="SUPFAM" id="SSF140996">
    <property type="entry name" value="Hermes dimerisation domain"/>
    <property type="match status" value="1"/>
</dbReference>
<keyword evidence="2" id="KW-1185">Reference proteome</keyword>
<reference evidence="1 2" key="1">
    <citation type="submission" date="2024-11" db="EMBL/GenBank/DDBJ databases">
        <title>Chromosome-level genome assembly of the freshwater bivalve Anodonta woodiana.</title>
        <authorList>
            <person name="Chen X."/>
        </authorList>
    </citation>
    <scope>NUCLEOTIDE SEQUENCE [LARGE SCALE GENOMIC DNA]</scope>
    <source>
        <strain evidence="1">MN2024</strain>
        <tissue evidence="1">Gills</tissue>
    </source>
</reference>
<accession>A0ABD3XRM1</accession>
<protein>
    <recommendedName>
        <fullName evidence="3">DNA-directed RNA polymerase</fullName>
    </recommendedName>
</protein>
<dbReference type="EMBL" id="JBJQND010000001">
    <property type="protein sequence ID" value="KAL3888830.1"/>
    <property type="molecule type" value="Genomic_DNA"/>
</dbReference>
<dbReference type="AlphaFoldDB" id="A0ABD3XRM1"/>
<name>A0ABD3XRM1_SINWO</name>
<comment type="caution">
    <text evidence="1">The sequence shown here is derived from an EMBL/GenBank/DDBJ whole genome shotgun (WGS) entry which is preliminary data.</text>
</comment>
<sequence length="128" mass="14497">MYFTNVETDPSKAQCKECNKLLSLGSKKPKIPTVSGLKVMTQALPNFIQMSLTSMAESRMIRPEDHISVQRIDKCIMELIIVDMFPYPIVEGDGFKRLKIGDPLSTHCYMVKNEMKNINACNLICPLK</sequence>
<dbReference type="Proteomes" id="UP001634394">
    <property type="component" value="Unassembled WGS sequence"/>
</dbReference>